<dbReference type="GeneTree" id="ENSGT00940000161937"/>
<protein>
    <recommendedName>
        <fullName evidence="1">Thioesterase domain-containing protein</fullName>
    </recommendedName>
</protein>
<evidence type="ECO:0000313" key="2">
    <source>
        <dbReference type="Ensembl" id="ENSLAFP00000023324.1"/>
    </source>
</evidence>
<dbReference type="Gene3D" id="3.10.129.10">
    <property type="entry name" value="Hotdog Thioesterase"/>
    <property type="match status" value="1"/>
</dbReference>
<dbReference type="AlphaFoldDB" id="G3U666"/>
<sequence>KDYSLPNASWSPDMVGLYNELLEKTTAGSWRRLPSYLYSGQFLKNFKSVIRNSTLVRTTKNSSLRFLTKMVAEKEGHGFEYAIFHNPLEKKCICLFQPGPHLEGLPGIIHGGALGTMIDSTFFITAYRSADAIFTGTMTIVFKSPVILGSVVRLEARVTGTEGRKVFLSCEAQNSDRTVLFAEASDCHIPLHPQEGMG</sequence>
<dbReference type="GO" id="GO:0035965">
    <property type="term" value="P:cardiolipin acyl-chain remodeling"/>
    <property type="evidence" value="ECO:0007669"/>
    <property type="project" value="TreeGrafter"/>
</dbReference>
<reference evidence="2 3" key="1">
    <citation type="submission" date="2009-06" db="EMBL/GenBank/DDBJ databases">
        <title>The Genome Sequence of Loxodonta africana (African elephant).</title>
        <authorList>
            <person name="Di Palma F."/>
            <person name="Heiman D."/>
            <person name="Young S."/>
            <person name="Johnson J."/>
            <person name="Lander E.S."/>
            <person name="Lindblad-Toh K."/>
        </authorList>
    </citation>
    <scope>NUCLEOTIDE SEQUENCE [LARGE SCALE GENOMIC DNA]</scope>
    <source>
        <strain evidence="2 3">Isolate ISIS603380</strain>
    </source>
</reference>
<dbReference type="Ensembl" id="ENSLAFT00000027673.1">
    <property type="protein sequence ID" value="ENSLAFP00000023324.1"/>
    <property type="gene ID" value="ENSLAFG00000026074.1"/>
</dbReference>
<dbReference type="GO" id="GO:0052816">
    <property type="term" value="F:long-chain fatty acyl-CoA hydrolase activity"/>
    <property type="evidence" value="ECO:0007669"/>
    <property type="project" value="TreeGrafter"/>
</dbReference>
<dbReference type="CDD" id="cd03443">
    <property type="entry name" value="PaaI_thioesterase"/>
    <property type="match status" value="1"/>
</dbReference>
<evidence type="ECO:0000259" key="1">
    <source>
        <dbReference type="Pfam" id="PF03061"/>
    </source>
</evidence>
<evidence type="ECO:0000313" key="3">
    <source>
        <dbReference type="Proteomes" id="UP000007646"/>
    </source>
</evidence>
<dbReference type="InterPro" id="IPR029069">
    <property type="entry name" value="HotDog_dom_sf"/>
</dbReference>
<dbReference type="Proteomes" id="UP000007646">
    <property type="component" value="Unassembled WGS sequence"/>
</dbReference>
<dbReference type="Pfam" id="PF03061">
    <property type="entry name" value="4HBT"/>
    <property type="match status" value="1"/>
</dbReference>
<dbReference type="PANTHER" id="PTHR47362">
    <property type="entry name" value="ACYL-COENZYME A THIOESTERASE THEM5"/>
    <property type="match status" value="1"/>
</dbReference>
<organism evidence="2 3">
    <name type="scientific">Loxodonta africana</name>
    <name type="common">African elephant</name>
    <dbReference type="NCBI Taxonomy" id="9785"/>
    <lineage>
        <taxon>Eukaryota</taxon>
        <taxon>Metazoa</taxon>
        <taxon>Chordata</taxon>
        <taxon>Craniata</taxon>
        <taxon>Vertebrata</taxon>
        <taxon>Euteleostomi</taxon>
        <taxon>Mammalia</taxon>
        <taxon>Eutheria</taxon>
        <taxon>Afrotheria</taxon>
        <taxon>Proboscidea</taxon>
        <taxon>Elephantidae</taxon>
        <taxon>Loxodonta</taxon>
    </lineage>
</organism>
<feature type="domain" description="Thioesterase" evidence="1">
    <location>
        <begin position="107"/>
        <end position="179"/>
    </location>
</feature>
<dbReference type="InParanoid" id="G3U666"/>
<reference evidence="2" key="3">
    <citation type="submission" date="2025-09" db="UniProtKB">
        <authorList>
            <consortium name="Ensembl"/>
        </authorList>
    </citation>
    <scope>IDENTIFICATION</scope>
    <source>
        <strain evidence="2">Isolate ISIS603380</strain>
    </source>
</reference>
<dbReference type="GO" id="GO:0035336">
    <property type="term" value="P:long-chain fatty-acyl-CoA metabolic process"/>
    <property type="evidence" value="ECO:0007669"/>
    <property type="project" value="TreeGrafter"/>
</dbReference>
<keyword evidence="3" id="KW-1185">Reference proteome</keyword>
<accession>G3U666</accession>
<dbReference type="SUPFAM" id="SSF54637">
    <property type="entry name" value="Thioesterase/thiol ester dehydrase-isomerase"/>
    <property type="match status" value="1"/>
</dbReference>
<dbReference type="InterPro" id="IPR006683">
    <property type="entry name" value="Thioestr_dom"/>
</dbReference>
<name>G3U666_LOXAF</name>
<dbReference type="GO" id="GO:0005759">
    <property type="term" value="C:mitochondrial matrix"/>
    <property type="evidence" value="ECO:0007669"/>
    <property type="project" value="TreeGrafter"/>
</dbReference>
<proteinExistence type="predicted"/>
<reference evidence="2" key="2">
    <citation type="submission" date="2025-08" db="UniProtKB">
        <authorList>
            <consortium name="Ensembl"/>
        </authorList>
    </citation>
    <scope>IDENTIFICATION</scope>
    <source>
        <strain evidence="2">Isolate ISIS603380</strain>
    </source>
</reference>
<dbReference type="PANTHER" id="PTHR47362:SF1">
    <property type="entry name" value="ACYL-COENZYME A THIOESTERASE THEM5"/>
    <property type="match status" value="1"/>
</dbReference>
<dbReference type="eggNOG" id="KOG4781">
    <property type="taxonomic scope" value="Eukaryota"/>
</dbReference>
<dbReference type="STRING" id="9785.ENSLAFP00000023324"/>